<evidence type="ECO:0000259" key="2">
    <source>
        <dbReference type="Pfam" id="PF00174"/>
    </source>
</evidence>
<dbReference type="RefSeq" id="WP_093924966.1">
    <property type="nucleotide sequence ID" value="NZ_FOMW01000013.1"/>
</dbReference>
<evidence type="ECO:0000256" key="1">
    <source>
        <dbReference type="SAM" id="SignalP"/>
    </source>
</evidence>
<dbReference type="SUPFAM" id="SSF56524">
    <property type="entry name" value="Oxidoreductase molybdopterin-binding domain"/>
    <property type="match status" value="1"/>
</dbReference>
<dbReference type="InterPro" id="IPR036374">
    <property type="entry name" value="OxRdtase_Mopterin-bd_sf"/>
</dbReference>
<dbReference type="STRING" id="74348.SAMN04488523_11380"/>
<evidence type="ECO:0000313" key="3">
    <source>
        <dbReference type="EMBL" id="SFE96719.1"/>
    </source>
</evidence>
<dbReference type="Pfam" id="PF00174">
    <property type="entry name" value="Oxidored_molyb"/>
    <property type="match status" value="1"/>
</dbReference>
<protein>
    <recommendedName>
        <fullName evidence="2">Oxidoreductase molybdopterin-binding domain-containing protein</fullName>
    </recommendedName>
</protein>
<dbReference type="EMBL" id="FOMW01000013">
    <property type="protein sequence ID" value="SFE96719.1"/>
    <property type="molecule type" value="Genomic_DNA"/>
</dbReference>
<organism evidence="3 4">
    <name type="scientific">Sulfitobacter brevis</name>
    <dbReference type="NCBI Taxonomy" id="74348"/>
    <lineage>
        <taxon>Bacteria</taxon>
        <taxon>Pseudomonadati</taxon>
        <taxon>Pseudomonadota</taxon>
        <taxon>Alphaproteobacteria</taxon>
        <taxon>Rhodobacterales</taxon>
        <taxon>Roseobacteraceae</taxon>
        <taxon>Sulfitobacter</taxon>
    </lineage>
</organism>
<dbReference type="InterPro" id="IPR000572">
    <property type="entry name" value="OxRdtase_Mopterin-bd_dom"/>
</dbReference>
<gene>
    <name evidence="3" type="ORF">SAMN04488523_11380</name>
</gene>
<keyword evidence="4" id="KW-1185">Reference proteome</keyword>
<evidence type="ECO:0000313" key="4">
    <source>
        <dbReference type="Proteomes" id="UP000198977"/>
    </source>
</evidence>
<feature type="signal peptide" evidence="1">
    <location>
        <begin position="1"/>
        <end position="23"/>
    </location>
</feature>
<dbReference type="OrthoDB" id="9798763at2"/>
<feature type="chain" id="PRO_5011566467" description="Oxidoreductase molybdopterin-binding domain-containing protein" evidence="1">
    <location>
        <begin position="24"/>
        <end position="158"/>
    </location>
</feature>
<feature type="domain" description="Oxidoreductase molybdopterin-binding" evidence="2">
    <location>
        <begin position="62"/>
        <end position="132"/>
    </location>
</feature>
<name>A0A1I2EV89_9RHOB</name>
<dbReference type="Proteomes" id="UP000198977">
    <property type="component" value="Unassembled WGS sequence"/>
</dbReference>
<sequence length="158" mass="17636">MRLKNSLSAAFALILALATNAQAQDDVTVLRVAANGVEQEFTLAELQALPEQSFETTTIWTEGPQEFAGVSLKTLLDHLTVTHGDINATAINDYTITIPFEDATRAGPIIAYHMNGDEMTRRGKGPLWIVYPYDSDLKYQTETIYSRSIWQLDRITIE</sequence>
<dbReference type="Gene3D" id="3.90.420.10">
    <property type="entry name" value="Oxidoreductase, molybdopterin-binding domain"/>
    <property type="match status" value="1"/>
</dbReference>
<reference evidence="3 4" key="1">
    <citation type="submission" date="2016-10" db="EMBL/GenBank/DDBJ databases">
        <authorList>
            <person name="de Groot N.N."/>
        </authorList>
    </citation>
    <scope>NUCLEOTIDE SEQUENCE [LARGE SCALE GENOMIC DNA]</scope>
    <source>
        <strain evidence="3 4">DSM 11443</strain>
    </source>
</reference>
<keyword evidence="1" id="KW-0732">Signal</keyword>
<dbReference type="AlphaFoldDB" id="A0A1I2EV89"/>
<proteinExistence type="predicted"/>
<accession>A0A1I2EV89</accession>